<dbReference type="PANTHER" id="PTHR35841">
    <property type="entry name" value="PHOSPHONATES-BINDING PERIPLASMIC PROTEIN"/>
    <property type="match status" value="1"/>
</dbReference>
<gene>
    <name evidence="1" type="ORF">AB675_1611</name>
</gene>
<evidence type="ECO:0000313" key="2">
    <source>
        <dbReference type="Proteomes" id="UP000038010"/>
    </source>
</evidence>
<accession>A0A0N1NYQ1</accession>
<organism evidence="1 2">
    <name type="scientific">Cyphellophora attinorum</name>
    <dbReference type="NCBI Taxonomy" id="1664694"/>
    <lineage>
        <taxon>Eukaryota</taxon>
        <taxon>Fungi</taxon>
        <taxon>Dikarya</taxon>
        <taxon>Ascomycota</taxon>
        <taxon>Pezizomycotina</taxon>
        <taxon>Eurotiomycetes</taxon>
        <taxon>Chaetothyriomycetidae</taxon>
        <taxon>Chaetothyriales</taxon>
        <taxon>Cyphellophoraceae</taxon>
        <taxon>Cyphellophora</taxon>
    </lineage>
</organism>
<keyword evidence="2" id="KW-1185">Reference proteome</keyword>
<comment type="caution">
    <text evidence="1">The sequence shown here is derived from an EMBL/GenBank/DDBJ whole genome shotgun (WGS) entry which is preliminary data.</text>
</comment>
<proteinExistence type="predicted"/>
<dbReference type="GeneID" id="28733394"/>
<evidence type="ECO:0000313" key="1">
    <source>
        <dbReference type="EMBL" id="KPI36083.1"/>
    </source>
</evidence>
<dbReference type="VEuPathDB" id="FungiDB:AB675_1611"/>
<dbReference type="AlphaFoldDB" id="A0A0N1NYQ1"/>
<evidence type="ECO:0008006" key="3">
    <source>
        <dbReference type="Google" id="ProtNLM"/>
    </source>
</evidence>
<sequence>MAVAALTMYSEPGAVRAAYEGLVQEVARRFGVALQPFVEADLSSLWLHPDLLLAQTCGFPWASSLQGKAKLVASPQYTLPGCEGATHCSFVLVPESSPARSLADLRGTRAAINSQDSNSGMNLFRHAIAPLSQQGRFFSSVVESGGHIRSMEMLQQGLADVAAVDAVTYGYLQRDAPERTAGVRILAKTAKSPTLPLITAATRSDEEVDLLRQILSDVVVDRPDIARTLAIKGFEAAAELKYLAILEWQDEAIRQGYPRLA</sequence>
<dbReference type="Pfam" id="PF12974">
    <property type="entry name" value="Phosphonate-bd"/>
    <property type="match status" value="1"/>
</dbReference>
<name>A0A0N1NYQ1_9EURO</name>
<dbReference type="PANTHER" id="PTHR35841:SF1">
    <property type="entry name" value="PHOSPHONATES-BINDING PERIPLASMIC PROTEIN"/>
    <property type="match status" value="1"/>
</dbReference>
<dbReference type="SUPFAM" id="SSF53850">
    <property type="entry name" value="Periplasmic binding protein-like II"/>
    <property type="match status" value="1"/>
</dbReference>
<dbReference type="RefSeq" id="XP_017996046.1">
    <property type="nucleotide sequence ID" value="XM_018141514.1"/>
</dbReference>
<dbReference type="EMBL" id="LFJN01000034">
    <property type="protein sequence ID" value="KPI36083.1"/>
    <property type="molecule type" value="Genomic_DNA"/>
</dbReference>
<protein>
    <recommendedName>
        <fullName evidence="3">Phosphate ABC transporter substrate-binding protein</fullName>
    </recommendedName>
</protein>
<dbReference type="Proteomes" id="UP000038010">
    <property type="component" value="Unassembled WGS sequence"/>
</dbReference>
<reference evidence="1 2" key="1">
    <citation type="submission" date="2015-06" db="EMBL/GenBank/DDBJ databases">
        <title>Draft genome of the ant-associated black yeast Phialophora attae CBS 131958.</title>
        <authorList>
            <person name="Moreno L.F."/>
            <person name="Stielow B.J."/>
            <person name="de Hoog S."/>
            <person name="Vicente V.A."/>
            <person name="Weiss V.A."/>
            <person name="de Vries M."/>
            <person name="Cruz L.M."/>
            <person name="Souza E.M."/>
        </authorList>
    </citation>
    <scope>NUCLEOTIDE SEQUENCE [LARGE SCALE GENOMIC DNA]</scope>
    <source>
        <strain evidence="1 2">CBS 131958</strain>
    </source>
</reference>
<dbReference type="Gene3D" id="3.40.190.10">
    <property type="entry name" value="Periplasmic binding protein-like II"/>
    <property type="match status" value="1"/>
</dbReference>
<dbReference type="OrthoDB" id="5310573at2759"/>